<name>A0A1J7HIK8_LUPAN</name>
<evidence type="ECO:0000313" key="1">
    <source>
        <dbReference type="EMBL" id="OIW06258.1"/>
    </source>
</evidence>
<dbReference type="Gramene" id="OIW06258">
    <property type="protein sequence ID" value="OIW06258"/>
    <property type="gene ID" value="TanjilG_19937"/>
</dbReference>
<proteinExistence type="predicted"/>
<dbReference type="AlphaFoldDB" id="A0A1J7HIK8"/>
<reference evidence="1 2" key="1">
    <citation type="journal article" date="2017" name="Plant Biotechnol. J.">
        <title>A comprehensive draft genome sequence for lupin (Lupinus angustifolius), an emerging health food: insights into plant-microbe interactions and legume evolution.</title>
        <authorList>
            <person name="Hane J.K."/>
            <person name="Ming Y."/>
            <person name="Kamphuis L.G."/>
            <person name="Nelson M.N."/>
            <person name="Garg G."/>
            <person name="Atkins C.A."/>
            <person name="Bayer P.E."/>
            <person name="Bravo A."/>
            <person name="Bringans S."/>
            <person name="Cannon S."/>
            <person name="Edwards D."/>
            <person name="Foley R."/>
            <person name="Gao L.L."/>
            <person name="Harrison M.J."/>
            <person name="Huang W."/>
            <person name="Hurgobin B."/>
            <person name="Li S."/>
            <person name="Liu C.W."/>
            <person name="McGrath A."/>
            <person name="Morahan G."/>
            <person name="Murray J."/>
            <person name="Weller J."/>
            <person name="Jian J."/>
            <person name="Singh K.B."/>
        </authorList>
    </citation>
    <scope>NUCLEOTIDE SEQUENCE [LARGE SCALE GENOMIC DNA]</scope>
    <source>
        <strain evidence="2">cv. Tanjil</strain>
        <tissue evidence="1">Whole plant</tissue>
    </source>
</reference>
<evidence type="ECO:0000313" key="2">
    <source>
        <dbReference type="Proteomes" id="UP000188354"/>
    </source>
</evidence>
<sequence length="111" mass="12534">MCAGCFLDLSLKEKGFVTYGDNNKDMNKEPFAATQGEYSGHASQEPALDKLTLMLWNNVSIIGCTSIFSISRIHIIRIWNILRNVRMHRLTTISNPCGTIFSLLLSLRIKE</sequence>
<keyword evidence="2" id="KW-1185">Reference proteome</keyword>
<dbReference type="Proteomes" id="UP000188354">
    <property type="component" value="Chromosome LG08"/>
</dbReference>
<gene>
    <name evidence="1" type="ORF">TanjilG_19937</name>
</gene>
<dbReference type="EMBL" id="CM007368">
    <property type="protein sequence ID" value="OIW06258.1"/>
    <property type="molecule type" value="Genomic_DNA"/>
</dbReference>
<accession>A0A1J7HIK8</accession>
<organism evidence="1 2">
    <name type="scientific">Lupinus angustifolius</name>
    <name type="common">Narrow-leaved blue lupine</name>
    <dbReference type="NCBI Taxonomy" id="3871"/>
    <lineage>
        <taxon>Eukaryota</taxon>
        <taxon>Viridiplantae</taxon>
        <taxon>Streptophyta</taxon>
        <taxon>Embryophyta</taxon>
        <taxon>Tracheophyta</taxon>
        <taxon>Spermatophyta</taxon>
        <taxon>Magnoliopsida</taxon>
        <taxon>eudicotyledons</taxon>
        <taxon>Gunneridae</taxon>
        <taxon>Pentapetalae</taxon>
        <taxon>rosids</taxon>
        <taxon>fabids</taxon>
        <taxon>Fabales</taxon>
        <taxon>Fabaceae</taxon>
        <taxon>Papilionoideae</taxon>
        <taxon>50 kb inversion clade</taxon>
        <taxon>genistoids sensu lato</taxon>
        <taxon>core genistoids</taxon>
        <taxon>Genisteae</taxon>
        <taxon>Lupinus</taxon>
    </lineage>
</organism>
<protein>
    <submittedName>
        <fullName evidence="1">Uncharacterized protein</fullName>
    </submittedName>
</protein>